<dbReference type="GO" id="GO:0016887">
    <property type="term" value="F:ATP hydrolysis activity"/>
    <property type="evidence" value="ECO:0007669"/>
    <property type="project" value="InterPro"/>
</dbReference>
<name>A0A6C0EXX0_9ZZZZ</name>
<feature type="domain" description="AAA+ ATPase" evidence="1">
    <location>
        <begin position="2"/>
        <end position="146"/>
    </location>
</feature>
<dbReference type="Gene3D" id="3.40.50.300">
    <property type="entry name" value="P-loop containing nucleotide triphosphate hydrolases"/>
    <property type="match status" value="1"/>
</dbReference>
<proteinExistence type="predicted"/>
<dbReference type="GO" id="GO:0003689">
    <property type="term" value="F:DNA clamp loader activity"/>
    <property type="evidence" value="ECO:0007669"/>
    <property type="project" value="TreeGrafter"/>
</dbReference>
<evidence type="ECO:0000313" key="2">
    <source>
        <dbReference type="EMBL" id="QHT33612.1"/>
    </source>
</evidence>
<reference evidence="2" key="1">
    <citation type="journal article" date="2020" name="Nature">
        <title>Giant virus diversity and host interactions through global metagenomics.</title>
        <authorList>
            <person name="Schulz F."/>
            <person name="Roux S."/>
            <person name="Paez-Espino D."/>
            <person name="Jungbluth S."/>
            <person name="Walsh D.A."/>
            <person name="Denef V.J."/>
            <person name="McMahon K.D."/>
            <person name="Konstantinidis K.T."/>
            <person name="Eloe-Fadrosh E.A."/>
            <person name="Kyrpides N.C."/>
            <person name="Woyke T."/>
        </authorList>
    </citation>
    <scope>NUCLEOTIDE SEQUENCE</scope>
    <source>
        <strain evidence="2">GVMAG-M-3300009161-36</strain>
    </source>
</reference>
<dbReference type="SMART" id="SM00382">
    <property type="entry name" value="AAA"/>
    <property type="match status" value="1"/>
</dbReference>
<dbReference type="Gene3D" id="1.10.8.60">
    <property type="match status" value="1"/>
</dbReference>
<dbReference type="InterPro" id="IPR003959">
    <property type="entry name" value="ATPase_AAA_core"/>
</dbReference>
<protein>
    <recommendedName>
        <fullName evidence="1">AAA+ ATPase domain-containing protein</fullName>
    </recommendedName>
</protein>
<dbReference type="SUPFAM" id="SSF48019">
    <property type="entry name" value="post-AAA+ oligomerization domain-like"/>
    <property type="match status" value="1"/>
</dbReference>
<dbReference type="SUPFAM" id="SSF52540">
    <property type="entry name" value="P-loop containing nucleoside triphosphate hydrolases"/>
    <property type="match status" value="1"/>
</dbReference>
<dbReference type="AlphaFoldDB" id="A0A6C0EXX0"/>
<dbReference type="CDD" id="cd00009">
    <property type="entry name" value="AAA"/>
    <property type="match status" value="1"/>
</dbReference>
<dbReference type="PANTHER" id="PTHR11669:SF5">
    <property type="entry name" value="REPLICATION FACTOR C SUBUNIT 2"/>
    <property type="match status" value="1"/>
</dbReference>
<sequence length="283" mass="32925">MNNLNILLIGDPGSGKTSLIHSVIREYYKTNYNSDNILILNSLKDQGISYYRNDLKIFCQTASLIPGYKKIVLLDDIDIINEQSQQVFRNCMDKYSHKVHFISSCTNVQKVIDSLQSRNIIIKINQIEDMCLEKILAKIIKNEQISITPDAQKFILNISNVSIRILINYLEKIKILNTDVDLSIVKLLCTNISFHIFEEYTQALTEKKLQPCIKILYSLYDQGYSVMDILDNYFLFIKTTPLINETNKYKITKILCKYMTIFHNIHEDEIELALFTNNLIELF</sequence>
<accession>A0A6C0EXX0</accession>
<dbReference type="Gene3D" id="1.20.272.10">
    <property type="match status" value="1"/>
</dbReference>
<dbReference type="InterPro" id="IPR050238">
    <property type="entry name" value="DNA_Rep/Repair_Clamp_Loader"/>
</dbReference>
<dbReference type="GO" id="GO:0005524">
    <property type="term" value="F:ATP binding"/>
    <property type="evidence" value="ECO:0007669"/>
    <property type="project" value="InterPro"/>
</dbReference>
<dbReference type="EMBL" id="MN738969">
    <property type="protein sequence ID" value="QHT33612.1"/>
    <property type="molecule type" value="Genomic_DNA"/>
</dbReference>
<dbReference type="GO" id="GO:0006261">
    <property type="term" value="P:DNA-templated DNA replication"/>
    <property type="evidence" value="ECO:0007669"/>
    <property type="project" value="TreeGrafter"/>
</dbReference>
<dbReference type="Pfam" id="PF00004">
    <property type="entry name" value="AAA"/>
    <property type="match status" value="1"/>
</dbReference>
<dbReference type="InterPro" id="IPR008921">
    <property type="entry name" value="DNA_pol3_clamp-load_cplx_C"/>
</dbReference>
<dbReference type="InterPro" id="IPR003593">
    <property type="entry name" value="AAA+_ATPase"/>
</dbReference>
<dbReference type="PANTHER" id="PTHR11669">
    <property type="entry name" value="REPLICATION FACTOR C / DNA POLYMERASE III GAMMA-TAU SUBUNIT"/>
    <property type="match status" value="1"/>
</dbReference>
<evidence type="ECO:0000259" key="1">
    <source>
        <dbReference type="SMART" id="SM00382"/>
    </source>
</evidence>
<dbReference type="GO" id="GO:0005634">
    <property type="term" value="C:nucleus"/>
    <property type="evidence" value="ECO:0007669"/>
    <property type="project" value="TreeGrafter"/>
</dbReference>
<dbReference type="InterPro" id="IPR027417">
    <property type="entry name" value="P-loop_NTPase"/>
</dbReference>
<dbReference type="GO" id="GO:0003677">
    <property type="term" value="F:DNA binding"/>
    <property type="evidence" value="ECO:0007669"/>
    <property type="project" value="InterPro"/>
</dbReference>
<organism evidence="2">
    <name type="scientific">viral metagenome</name>
    <dbReference type="NCBI Taxonomy" id="1070528"/>
    <lineage>
        <taxon>unclassified sequences</taxon>
        <taxon>metagenomes</taxon>
        <taxon>organismal metagenomes</taxon>
    </lineage>
</organism>
<dbReference type="GO" id="GO:0006281">
    <property type="term" value="P:DNA repair"/>
    <property type="evidence" value="ECO:0007669"/>
    <property type="project" value="TreeGrafter"/>
</dbReference>
<dbReference type="GO" id="GO:0005663">
    <property type="term" value="C:DNA replication factor C complex"/>
    <property type="evidence" value="ECO:0007669"/>
    <property type="project" value="TreeGrafter"/>
</dbReference>